<name>A0A844GDA0_9NEIS</name>
<accession>A0A844GDA0</accession>
<dbReference type="EMBL" id="WLYX01000001">
    <property type="protein sequence ID" value="MTD33251.1"/>
    <property type="molecule type" value="Genomic_DNA"/>
</dbReference>
<organism evidence="1 2">
    <name type="scientific">Paludibacterium denitrificans</name>
    <dbReference type="NCBI Taxonomy" id="2675226"/>
    <lineage>
        <taxon>Bacteria</taxon>
        <taxon>Pseudomonadati</taxon>
        <taxon>Pseudomonadota</taxon>
        <taxon>Betaproteobacteria</taxon>
        <taxon>Neisseriales</taxon>
        <taxon>Chromobacteriaceae</taxon>
        <taxon>Paludibacterium</taxon>
    </lineage>
</organism>
<sequence>MDYPFPLPKWQQSPLEWDIEQLESQIADSRMLSCMDYGSPVAIALRELGGAYHAGYKRWQMFYQQSKELEVINLQQLQKIERIYLQQLEAIKIISIELAGVVLRAQQLDSLVCHELIDNDLEDERMFASFFSRIGDDSCPVDVGRPPSLIELVHKSISNHYPQKIAKLVRMLPESLIYAVMAMKYSGLGLYWLCRASIPPTTLALPGIGDDSEQECRDFAFLLLSDAKVAITKMRFLEAHERSKINRKLPEKYVSTLFDELGIQIQDNGRANELIKKKSDSAKKPRSRGVDKDAVMNAIKAGTAKKTITIEFGISEARVSQINKMNQSKS</sequence>
<comment type="caution">
    <text evidence="1">The sequence shown here is derived from an EMBL/GenBank/DDBJ whole genome shotgun (WGS) entry which is preliminary data.</text>
</comment>
<protein>
    <submittedName>
        <fullName evidence="1">Uncharacterized protein</fullName>
    </submittedName>
</protein>
<proteinExistence type="predicted"/>
<dbReference type="AlphaFoldDB" id="A0A844GDA0"/>
<evidence type="ECO:0000313" key="1">
    <source>
        <dbReference type="EMBL" id="MTD33251.1"/>
    </source>
</evidence>
<reference evidence="1 2" key="1">
    <citation type="submission" date="2019-11" db="EMBL/GenBank/DDBJ databases">
        <title>Draft genome sequence of Paludibacterium sp. dN18-1.</title>
        <authorList>
            <person name="Im W.-T."/>
        </authorList>
    </citation>
    <scope>NUCLEOTIDE SEQUENCE [LARGE SCALE GENOMIC DNA]</scope>
    <source>
        <strain evidence="2">dN 18-1</strain>
    </source>
</reference>
<gene>
    <name evidence="1" type="ORF">GKE73_09175</name>
</gene>
<evidence type="ECO:0000313" key="2">
    <source>
        <dbReference type="Proteomes" id="UP000446658"/>
    </source>
</evidence>
<dbReference type="Proteomes" id="UP000446658">
    <property type="component" value="Unassembled WGS sequence"/>
</dbReference>
<dbReference type="RefSeq" id="WP_230370058.1">
    <property type="nucleotide sequence ID" value="NZ_WLYX01000001.1"/>
</dbReference>
<keyword evidence="2" id="KW-1185">Reference proteome</keyword>